<dbReference type="AlphaFoldDB" id="W1NSG2"/>
<dbReference type="GO" id="GO:0045892">
    <property type="term" value="P:negative regulation of DNA-templated transcription"/>
    <property type="evidence" value="ECO:0007669"/>
    <property type="project" value="InterPro"/>
</dbReference>
<feature type="region of interest" description="Disordered" evidence="1">
    <location>
        <begin position="595"/>
        <end position="615"/>
    </location>
</feature>
<dbReference type="HOGENOM" id="CLU_270790_0_0_1"/>
<dbReference type="STRING" id="13333.W1NSG2"/>
<evidence type="ECO:0008006" key="4">
    <source>
        <dbReference type="Google" id="ProtNLM"/>
    </source>
</evidence>
<feature type="region of interest" description="Disordered" evidence="1">
    <location>
        <begin position="722"/>
        <end position="756"/>
    </location>
</feature>
<dbReference type="PANTHER" id="PTHR35504">
    <property type="entry name" value="PROTEIN EMBRYONIC FLOWER 1"/>
    <property type="match status" value="1"/>
</dbReference>
<gene>
    <name evidence="2" type="ORF">AMTR_s00109p00092700</name>
</gene>
<dbReference type="InterPro" id="IPR034583">
    <property type="entry name" value="EMF1"/>
</dbReference>
<name>W1NSG2_AMBTC</name>
<feature type="compositionally biased region" description="Polar residues" evidence="1">
    <location>
        <begin position="833"/>
        <end position="855"/>
    </location>
</feature>
<feature type="region of interest" description="Disordered" evidence="1">
    <location>
        <begin position="833"/>
        <end position="870"/>
    </location>
</feature>
<feature type="region of interest" description="Disordered" evidence="1">
    <location>
        <begin position="635"/>
        <end position="667"/>
    </location>
</feature>
<sequence>MSRPLLSSNSHCSIHREISFPLVVDLHVFLRATFLAGNEEFRRNLDRMREGFSETQLQNWSQQSLICYDFILRCHSEHAIFGSKLTIADKRSTDSATVDPKCGHFSIRGYVAEIRKLDRKVSWPFCVPQNHEESEDCLHSLPPMRVPQFKWWGCGNCLLKVNSVTTVTEGGQIRNSGTDNGKTISAMVEPAIPSPHLVYGLAHNSKESFLEGRRVKEVANAPVDGSANQPALCKPNFSKEMKQVTVELQSGEGISRDGTSPSETFVNNASLHSSTDICFSNGDFGSINEKSDVLVSVISNNNNKGALCKRIGEFSVKKYRNMVGLDINKPDSHLPPFGNSTASQHSLDKNNVSEVVAAEPIRNCPSKHSVQESRSNEAEHEIVLGRGILAEVSMISTFSGDKDCLNLRKINPVKQKDEDSANTTKDSGETPLKVCWKTPLLQHEGSVEGIMICGRTEKVACNDSFEEIKETLDTQEMSSNKGNDPAFASNSYPMNEMLSVGADSTEENIFKKGKYSGDSLNHGDDSAGQTFIDEENCDSPCRIDEHYANGSLCKRKAPKMRLISEIMKCDAISAGAKGLDAATLESEVELNLMDGSDLDPKVTSTDNKKSNGTKKRIRTRLLEIYSSSSLQFVEEPQNMAGKKSSSMKGEKKSKKRKHAQTISDDIPMDIVELMARNQHERGLLNSEGGGERQNQAKPNSGERKGPSIADLTEALKNDFTGLLQEENSSKLKKKSINGKSGNHSSTKKAKKGHKDPGACTLYSENNSSHCFLNINPSLHFSPSTCTTSIMCCGDEPSKEIQFPFTEYTVESQWTQYSQASYGTPIFSNSVTTGVQTGQNDGAEPLSNTKNGTSTSEKPKMKLKKISRQNSGVKSIKQSNHSCLHKCKEMDALRTQKREKYIDDPKKLSPRDLYLNDSIPAMHLLRLMDQGMCSNMQEDRAAMDGNQGSFCNLLQLSEKGHRRVEPVLGPDGSLSKYNICPMDFHCLNQNLPLVPVIRENGSPSGGNSRSNNPFNWRGTDGYRDGISFGNLEERSKPTIPTSLYLESQRKEQARNTAMNCLALLSMKNPSHKVKSCLKNGFSEKNQKSLPVNYGGKKIQTSSAMGTPVNYEPKTPAASIHTLFEVNNKAKERTIDAAKSTCKTIICSVNRNPAEINSKEAEKYMGYIEDFRFSNLSLPNGRLKSTLSPEGRKRKRTVKLAAI</sequence>
<dbReference type="PANTHER" id="PTHR35504:SF1">
    <property type="entry name" value="PROTEIN EMBRYONIC FLOWER 1"/>
    <property type="match status" value="1"/>
</dbReference>
<keyword evidence="3" id="KW-1185">Reference proteome</keyword>
<accession>W1NSG2</accession>
<dbReference type="GO" id="GO:0048367">
    <property type="term" value="P:shoot system development"/>
    <property type="evidence" value="ECO:0007669"/>
    <property type="project" value="InterPro"/>
</dbReference>
<proteinExistence type="predicted"/>
<dbReference type="Proteomes" id="UP000017836">
    <property type="component" value="Unassembled WGS sequence"/>
</dbReference>
<dbReference type="Gramene" id="ERM98628">
    <property type="protein sequence ID" value="ERM98628"/>
    <property type="gene ID" value="AMTR_s00109p00092700"/>
</dbReference>
<evidence type="ECO:0000313" key="3">
    <source>
        <dbReference type="Proteomes" id="UP000017836"/>
    </source>
</evidence>
<organism evidence="2 3">
    <name type="scientific">Amborella trichopoda</name>
    <dbReference type="NCBI Taxonomy" id="13333"/>
    <lineage>
        <taxon>Eukaryota</taxon>
        <taxon>Viridiplantae</taxon>
        <taxon>Streptophyta</taxon>
        <taxon>Embryophyta</taxon>
        <taxon>Tracheophyta</taxon>
        <taxon>Spermatophyta</taxon>
        <taxon>Magnoliopsida</taxon>
        <taxon>Amborellales</taxon>
        <taxon>Amborellaceae</taxon>
        <taxon>Amborella</taxon>
    </lineage>
</organism>
<dbReference type="EMBL" id="KI395307">
    <property type="protein sequence ID" value="ERM98628.1"/>
    <property type="molecule type" value="Genomic_DNA"/>
</dbReference>
<evidence type="ECO:0000313" key="2">
    <source>
        <dbReference type="EMBL" id="ERM98628.1"/>
    </source>
</evidence>
<dbReference type="GO" id="GO:0009910">
    <property type="term" value="P:negative regulation of flower development"/>
    <property type="evidence" value="ECO:0007669"/>
    <property type="project" value="InterPro"/>
</dbReference>
<reference evidence="3" key="1">
    <citation type="journal article" date="2013" name="Science">
        <title>The Amborella genome and the evolution of flowering plants.</title>
        <authorList>
            <consortium name="Amborella Genome Project"/>
        </authorList>
    </citation>
    <scope>NUCLEOTIDE SEQUENCE [LARGE SCALE GENOMIC DNA]</scope>
</reference>
<evidence type="ECO:0000256" key="1">
    <source>
        <dbReference type="SAM" id="MobiDB-lite"/>
    </source>
</evidence>
<protein>
    <recommendedName>
        <fullName evidence="4">Protein EMBRYONIC FLOWER 1</fullName>
    </recommendedName>
</protein>
<feature type="region of interest" description="Disordered" evidence="1">
    <location>
        <begin position="682"/>
        <end position="707"/>
    </location>
</feature>